<evidence type="ECO:0000313" key="2">
    <source>
        <dbReference type="Proteomes" id="UP000295136"/>
    </source>
</evidence>
<dbReference type="AlphaFoldDB" id="A0A4R5FE73"/>
<dbReference type="PANTHER" id="PTHR43649">
    <property type="entry name" value="ARABINOSE-BINDING PROTEIN-RELATED"/>
    <property type="match status" value="1"/>
</dbReference>
<proteinExistence type="predicted"/>
<sequence length="449" mass="47961">MPWAPQCRKTFLPPPSRNPLGGRAVSSGKKIWSAALLATAILAVTAACGGGESSTDGKVKLRFAYWGSDSRREMTEAAIAKFEAKNPNIDVEGEISDFPSYYERLATQVAGRDAPDVITLEIRAVREYAERGALADLASKVSAADIDSKILATGVVDGKQYAIPSGVNSFAMVINPALVKRAKATLPDDSSWTWEDFVELCSDVTTGTSGKVTGTQLSWNPAYLQIYAAQKGELLYNGNKLGITPQTLKDWWAITQDLIKTKGSPTADKSSELYDAGIEQTLIGTNTGATSMIWTNVLGAATKASGQELELVRMPKIEGAPTSGMFLQPAMFYTASSGSEHAAEAAKFIDFMINEPEVGEIVLSDRGLPANAKVLSAVSDKLPEADQKTLAFVNEVRGELADPPAAPPKGSSAMEGILRRYSEEVIFNRMTPDEAAQKLITEANALLAG</sequence>
<evidence type="ECO:0000313" key="1">
    <source>
        <dbReference type="EMBL" id="TDE48014.1"/>
    </source>
</evidence>
<dbReference type="InterPro" id="IPR006059">
    <property type="entry name" value="SBP"/>
</dbReference>
<keyword evidence="2" id="KW-1185">Reference proteome</keyword>
<dbReference type="Proteomes" id="UP000295136">
    <property type="component" value="Unassembled WGS sequence"/>
</dbReference>
<accession>A0A4R5FE73</accession>
<protein>
    <submittedName>
        <fullName evidence="1">Extracellular solute-binding protein</fullName>
    </submittedName>
</protein>
<dbReference type="InterPro" id="IPR050490">
    <property type="entry name" value="Bact_solute-bd_prot1"/>
</dbReference>
<organism evidence="1 2">
    <name type="scientific">Nonomuraea mesophila</name>
    <dbReference type="NCBI Taxonomy" id="2530382"/>
    <lineage>
        <taxon>Bacteria</taxon>
        <taxon>Bacillati</taxon>
        <taxon>Actinomycetota</taxon>
        <taxon>Actinomycetes</taxon>
        <taxon>Streptosporangiales</taxon>
        <taxon>Streptosporangiaceae</taxon>
        <taxon>Nonomuraea</taxon>
    </lineage>
</organism>
<dbReference type="SUPFAM" id="SSF53850">
    <property type="entry name" value="Periplasmic binding protein-like II"/>
    <property type="match status" value="1"/>
</dbReference>
<dbReference type="EMBL" id="SMLD01000056">
    <property type="protein sequence ID" value="TDE48014.1"/>
    <property type="molecule type" value="Genomic_DNA"/>
</dbReference>
<comment type="caution">
    <text evidence="1">The sequence shown here is derived from an EMBL/GenBank/DDBJ whole genome shotgun (WGS) entry which is preliminary data.</text>
</comment>
<name>A0A4R5FE73_9ACTN</name>
<dbReference type="PANTHER" id="PTHR43649:SF12">
    <property type="entry name" value="DIACETYLCHITOBIOSE BINDING PROTEIN DASA"/>
    <property type="match status" value="1"/>
</dbReference>
<reference evidence="1 2" key="1">
    <citation type="submission" date="2019-03" db="EMBL/GenBank/DDBJ databases">
        <title>Draft genome sequences of novel Actinobacteria.</title>
        <authorList>
            <person name="Sahin N."/>
            <person name="Ay H."/>
            <person name="Saygin H."/>
        </authorList>
    </citation>
    <scope>NUCLEOTIDE SEQUENCE [LARGE SCALE GENOMIC DNA]</scope>
    <source>
        <strain evidence="1 2">6K102</strain>
    </source>
</reference>
<gene>
    <name evidence="1" type="ORF">E1295_21830</name>
</gene>
<dbReference type="Gene3D" id="3.40.190.10">
    <property type="entry name" value="Periplasmic binding protein-like II"/>
    <property type="match status" value="2"/>
</dbReference>
<dbReference type="Pfam" id="PF13416">
    <property type="entry name" value="SBP_bac_8"/>
    <property type="match status" value="1"/>
</dbReference>